<dbReference type="STRING" id="486698.AWC22_04070"/>
<dbReference type="InterPro" id="IPR038332">
    <property type="entry name" value="PPE_sf"/>
</dbReference>
<dbReference type="EMBL" id="LQPQ01000224">
    <property type="protein sequence ID" value="ORW62834.1"/>
    <property type="molecule type" value="Genomic_DNA"/>
</dbReference>
<dbReference type="RefSeq" id="WP_139829018.1">
    <property type="nucleotide sequence ID" value="NZ_CAJMWI010000001.1"/>
</dbReference>
<evidence type="ECO:0000259" key="2">
    <source>
        <dbReference type="Pfam" id="PF00934"/>
    </source>
</evidence>
<accession>A0A1X2BGX3</accession>
<protein>
    <recommendedName>
        <fullName evidence="2">PE domain-containing protein</fullName>
    </recommendedName>
</protein>
<dbReference type="InterPro" id="IPR000084">
    <property type="entry name" value="PE-PGRS_N"/>
</dbReference>
<gene>
    <name evidence="3" type="ORF">AWC22_04070</name>
</gene>
<feature type="compositionally biased region" description="Gly residues" evidence="1">
    <location>
        <begin position="465"/>
        <end position="480"/>
    </location>
</feature>
<feature type="domain" description="PE" evidence="2">
    <location>
        <begin position="4"/>
        <end position="94"/>
    </location>
</feature>
<dbReference type="GeneID" id="93496288"/>
<dbReference type="Gene3D" id="1.10.287.850">
    <property type="entry name" value="HP0062-like domain"/>
    <property type="match status" value="1"/>
</dbReference>
<evidence type="ECO:0000256" key="1">
    <source>
        <dbReference type="SAM" id="MobiDB-lite"/>
    </source>
</evidence>
<feature type="region of interest" description="Disordered" evidence="1">
    <location>
        <begin position="449"/>
        <end position="480"/>
    </location>
</feature>
<dbReference type="Proteomes" id="UP000193087">
    <property type="component" value="Unassembled WGS sequence"/>
</dbReference>
<keyword evidence="4" id="KW-1185">Reference proteome</keyword>
<reference evidence="3 4" key="1">
    <citation type="submission" date="2016-01" db="EMBL/GenBank/DDBJ databases">
        <title>The new phylogeny of the genus Mycobacterium.</title>
        <authorList>
            <person name="Tarcisio F."/>
            <person name="Conor M."/>
            <person name="Antonella G."/>
            <person name="Elisabetta G."/>
            <person name="Giulia F.S."/>
            <person name="Sara T."/>
            <person name="Anna F."/>
            <person name="Clotilde B."/>
            <person name="Roberto B."/>
            <person name="Veronica D.S."/>
            <person name="Fabio R."/>
            <person name="Monica P."/>
            <person name="Olivier J."/>
            <person name="Enrico T."/>
            <person name="Nicola S."/>
        </authorList>
    </citation>
    <scope>NUCLEOTIDE SEQUENCE [LARGE SCALE GENOMIC DNA]</scope>
    <source>
        <strain evidence="3 4">DSM 45176</strain>
    </source>
</reference>
<dbReference type="AlphaFoldDB" id="A0A1X2BGX3"/>
<organism evidence="3 4">
    <name type="scientific">Mycobacterium riyadhense</name>
    <dbReference type="NCBI Taxonomy" id="486698"/>
    <lineage>
        <taxon>Bacteria</taxon>
        <taxon>Bacillati</taxon>
        <taxon>Actinomycetota</taxon>
        <taxon>Actinomycetes</taxon>
        <taxon>Mycobacteriales</taxon>
        <taxon>Mycobacteriaceae</taxon>
        <taxon>Mycobacterium</taxon>
    </lineage>
</organism>
<evidence type="ECO:0000313" key="4">
    <source>
        <dbReference type="Proteomes" id="UP000193087"/>
    </source>
</evidence>
<evidence type="ECO:0000313" key="3">
    <source>
        <dbReference type="EMBL" id="ORW62834.1"/>
    </source>
</evidence>
<dbReference type="Pfam" id="PF00934">
    <property type="entry name" value="PE"/>
    <property type="match status" value="1"/>
</dbReference>
<dbReference type="SUPFAM" id="SSF140459">
    <property type="entry name" value="PE/PPE dimer-like"/>
    <property type="match status" value="1"/>
</dbReference>
<sequence length="480" mass="47516">MSFLFAEPQILATAATDLVSIGSTVDAASTAAASATISMMPAGLDEVSAAIAALFGSHGQAYQEVSARLAVFHDEFVRALNATAAAYAGSEAANVQSILASGEQAFFGLSGSFSGGLSVLPAPFGAALTQLAQTGGTLAGSLSGGLPEFGAALQTSFRGGIPGLSVLFQSLVPGPIQAVLTGSSSGILQQIEQAEIGFNANLVDAELAFNQSLVANEMAWQRAVFGTDNALNGAINNGFGIANSLIGTGEQFANVVLGAQVPANFNASLSVGGSAEGGTQLGGFAGAIAHTFMLNANLLELAGGAASPVLVALGVNAPVQAMLGAPAGFMEQVAQGLVSFNANLVSNELAFNQALVANEMALQQGVFGTNTALNGVLNRGFNLGNLVIGTGQQFVNVVLGAPTPEEFTVSLIAGEEGQVFSSGEIGGVLGAVQQKLMLDAQLVGLAMGGGSTDVPGGPPEVPEGPGEGPGGGEGGGETTT</sequence>
<dbReference type="OrthoDB" id="4679608at2"/>
<comment type="caution">
    <text evidence="3">The sequence shown here is derived from an EMBL/GenBank/DDBJ whole genome shotgun (WGS) entry which is preliminary data.</text>
</comment>
<name>A0A1X2BGX3_9MYCO</name>
<proteinExistence type="predicted"/>